<sequence length="201" mass="22130">MTREERCARCRPLPYGKRRGLGRSSSDSPLPAELRFFLRRYRFRSVNSDQNVGSFTFGRLFNLNALGRSAKVKATKIMGRAQEVLPTSPRPAGQRVSTAGEDAGVSRQRGATGDCQADEEIDGLKDEETEDPYKLDLPFPHQIGEIVLQAMVSVREGRVGAVRPLTPGQKSLSRLKQRLAAEGMAEIEAEAQTGEAELEVV</sequence>
<evidence type="ECO:0000256" key="1">
    <source>
        <dbReference type="SAM" id="MobiDB-lite"/>
    </source>
</evidence>
<gene>
    <name evidence="2" type="ORF">DFP72DRAFT_842960</name>
</gene>
<feature type="region of interest" description="Disordered" evidence="1">
    <location>
        <begin position="86"/>
        <end position="116"/>
    </location>
</feature>
<proteinExistence type="predicted"/>
<dbReference type="Proteomes" id="UP000521943">
    <property type="component" value="Unassembled WGS sequence"/>
</dbReference>
<protein>
    <submittedName>
        <fullName evidence="2">Uncharacterized protein</fullName>
    </submittedName>
</protein>
<dbReference type="AlphaFoldDB" id="A0A8H6IBZ5"/>
<evidence type="ECO:0000313" key="3">
    <source>
        <dbReference type="Proteomes" id="UP000521943"/>
    </source>
</evidence>
<comment type="caution">
    <text evidence="2">The sequence shown here is derived from an EMBL/GenBank/DDBJ whole genome shotgun (WGS) entry which is preliminary data.</text>
</comment>
<dbReference type="EMBL" id="JACGCI010000010">
    <property type="protein sequence ID" value="KAF6761423.1"/>
    <property type="molecule type" value="Genomic_DNA"/>
</dbReference>
<keyword evidence="3" id="KW-1185">Reference proteome</keyword>
<reference evidence="2 3" key="1">
    <citation type="submission" date="2020-07" db="EMBL/GenBank/DDBJ databases">
        <title>Comparative genomics of pyrophilous fungi reveals a link between fire events and developmental genes.</title>
        <authorList>
            <consortium name="DOE Joint Genome Institute"/>
            <person name="Steindorff A.S."/>
            <person name="Carver A."/>
            <person name="Calhoun S."/>
            <person name="Stillman K."/>
            <person name="Liu H."/>
            <person name="Lipzen A."/>
            <person name="Pangilinan J."/>
            <person name="Labutti K."/>
            <person name="Bruns T.D."/>
            <person name="Grigoriev I.V."/>
        </authorList>
    </citation>
    <scope>NUCLEOTIDE SEQUENCE [LARGE SCALE GENOMIC DNA]</scope>
    <source>
        <strain evidence="2 3">CBS 144469</strain>
    </source>
</reference>
<evidence type="ECO:0000313" key="2">
    <source>
        <dbReference type="EMBL" id="KAF6761423.1"/>
    </source>
</evidence>
<name>A0A8H6IBZ5_9AGAR</name>
<accession>A0A8H6IBZ5</accession>
<organism evidence="2 3">
    <name type="scientific">Ephemerocybe angulata</name>
    <dbReference type="NCBI Taxonomy" id="980116"/>
    <lineage>
        <taxon>Eukaryota</taxon>
        <taxon>Fungi</taxon>
        <taxon>Dikarya</taxon>
        <taxon>Basidiomycota</taxon>
        <taxon>Agaricomycotina</taxon>
        <taxon>Agaricomycetes</taxon>
        <taxon>Agaricomycetidae</taxon>
        <taxon>Agaricales</taxon>
        <taxon>Agaricineae</taxon>
        <taxon>Psathyrellaceae</taxon>
        <taxon>Ephemerocybe</taxon>
    </lineage>
</organism>